<protein>
    <submittedName>
        <fullName evidence="3">Ni/Fe hydrogenase subunit gamma</fullName>
    </submittedName>
</protein>
<dbReference type="Proteomes" id="UP000031572">
    <property type="component" value="Unassembled WGS sequence"/>
</dbReference>
<dbReference type="InterPro" id="IPR001433">
    <property type="entry name" value="OxRdtase_FAD/NAD-bd"/>
</dbReference>
<keyword evidence="4" id="KW-1185">Reference proteome</keyword>
<dbReference type="InterPro" id="IPR050353">
    <property type="entry name" value="PyrK_electron_transfer"/>
</dbReference>
<proteinExistence type="predicted"/>
<feature type="binding site" evidence="1">
    <location>
        <position position="240"/>
    </location>
    <ligand>
        <name>[2Fe-2S] cluster</name>
        <dbReference type="ChEBI" id="CHEBI:190135"/>
    </ligand>
</feature>
<dbReference type="GO" id="GO:0051537">
    <property type="term" value="F:2 iron, 2 sulfur cluster binding"/>
    <property type="evidence" value="ECO:0007669"/>
    <property type="project" value="UniProtKB-KW"/>
</dbReference>
<dbReference type="InterPro" id="IPR017927">
    <property type="entry name" value="FAD-bd_FR_type"/>
</dbReference>
<dbReference type="InterPro" id="IPR019480">
    <property type="entry name" value="Dihydroorotate_DH_Fe-S-bd"/>
</dbReference>
<name>A0A0C1YLN4_9BURK</name>
<feature type="binding site" evidence="1">
    <location>
        <position position="245"/>
    </location>
    <ligand>
        <name>[2Fe-2S] cluster</name>
        <dbReference type="ChEBI" id="CHEBI:190135"/>
    </ligand>
</feature>
<dbReference type="STRING" id="709839.TSA66_12050"/>
<keyword evidence="1" id="KW-0001">2Fe-2S</keyword>
<dbReference type="Pfam" id="PF00970">
    <property type="entry name" value="FAD_binding_6"/>
    <property type="match status" value="1"/>
</dbReference>
<evidence type="ECO:0000256" key="1">
    <source>
        <dbReference type="PIRSR" id="PIRSR006816-2"/>
    </source>
</evidence>
<dbReference type="PANTHER" id="PTHR43513:SF1">
    <property type="entry name" value="ANAEROBIC SULFITE REDUCTASE SUBUNIT B"/>
    <property type="match status" value="1"/>
</dbReference>
<dbReference type="PRINTS" id="PR00406">
    <property type="entry name" value="CYTB5RDTASE"/>
</dbReference>
<evidence type="ECO:0000259" key="2">
    <source>
        <dbReference type="PROSITE" id="PS51384"/>
    </source>
</evidence>
<organism evidence="3 4">
    <name type="scientific">Noviherbaspirillum autotrophicum</name>
    <dbReference type="NCBI Taxonomy" id="709839"/>
    <lineage>
        <taxon>Bacteria</taxon>
        <taxon>Pseudomonadati</taxon>
        <taxon>Pseudomonadota</taxon>
        <taxon>Betaproteobacteria</taxon>
        <taxon>Burkholderiales</taxon>
        <taxon>Oxalobacteraceae</taxon>
        <taxon>Noviherbaspirillum</taxon>
    </lineage>
</organism>
<dbReference type="InterPro" id="IPR008333">
    <property type="entry name" value="Cbr1-like_FAD-bd_dom"/>
</dbReference>
<evidence type="ECO:0000313" key="3">
    <source>
        <dbReference type="EMBL" id="KIF81382.1"/>
    </source>
</evidence>
<feature type="binding site" evidence="1">
    <location>
        <position position="256"/>
    </location>
    <ligand>
        <name>[2Fe-2S] cluster</name>
        <dbReference type="ChEBI" id="CHEBI:190135"/>
    </ligand>
</feature>
<dbReference type="PROSITE" id="PS51384">
    <property type="entry name" value="FAD_FR"/>
    <property type="match status" value="1"/>
</dbReference>
<dbReference type="RefSeq" id="WP_040040209.1">
    <property type="nucleotide sequence ID" value="NZ_JWJG01000028.1"/>
</dbReference>
<keyword evidence="1" id="KW-0479">Metal-binding</keyword>
<dbReference type="GO" id="GO:0016491">
    <property type="term" value="F:oxidoreductase activity"/>
    <property type="evidence" value="ECO:0007669"/>
    <property type="project" value="InterPro"/>
</dbReference>
<dbReference type="Pfam" id="PF00175">
    <property type="entry name" value="NAD_binding_1"/>
    <property type="match status" value="1"/>
</dbReference>
<dbReference type="PIRSF" id="PIRSF006816">
    <property type="entry name" value="Cyc3_hyd_g"/>
    <property type="match status" value="1"/>
</dbReference>
<feature type="domain" description="FAD-binding FR-type" evidence="2">
    <location>
        <begin position="4"/>
        <end position="104"/>
    </location>
</feature>
<comment type="caution">
    <text evidence="3">The sequence shown here is derived from an EMBL/GenBank/DDBJ whole genome shotgun (WGS) entry which is preliminary data.</text>
</comment>
<keyword evidence="1" id="KW-0408">Iron</keyword>
<keyword evidence="1" id="KW-0411">Iron-sulfur</keyword>
<dbReference type="PANTHER" id="PTHR43513">
    <property type="entry name" value="DIHYDROOROTATE DEHYDROGENASE B (NAD(+)), ELECTRON TRANSFER SUBUNIT"/>
    <property type="match status" value="1"/>
</dbReference>
<dbReference type="Gene3D" id="2.40.30.10">
    <property type="entry name" value="Translation factors"/>
    <property type="match status" value="1"/>
</dbReference>
<dbReference type="CDD" id="cd06221">
    <property type="entry name" value="sulfite_reductase_like"/>
    <property type="match status" value="1"/>
</dbReference>
<dbReference type="GO" id="GO:0046872">
    <property type="term" value="F:metal ion binding"/>
    <property type="evidence" value="ECO:0007669"/>
    <property type="project" value="UniProtKB-KW"/>
</dbReference>
<comment type="cofactor">
    <cofactor evidence="1">
        <name>[2Fe-2S] cluster</name>
        <dbReference type="ChEBI" id="CHEBI:190135"/>
    </cofactor>
    <text evidence="1">Binds 1 [2Fe-2S] cluster per subunit.</text>
</comment>
<dbReference type="GO" id="GO:0006221">
    <property type="term" value="P:pyrimidine nucleotide biosynthetic process"/>
    <property type="evidence" value="ECO:0007669"/>
    <property type="project" value="InterPro"/>
</dbReference>
<gene>
    <name evidence="3" type="ORF">TSA66_12050</name>
</gene>
<sequence length="276" mass="30643">MNPYLPLEAQIIARVQESKSVFTLRLQLTDEAARQGYRFEPGQFNMLYLYGAGEVPISIVSDPQDAAVLEHTVRVVGRVTRTLAELQPGDRIGLRGPYGRGWPLLQAEGHDVLIITGGLGCAPVVSVINYVLRRRRAFGRLTIIQGVKHAEDLLWRDRYAYWATLPDTQVLLAADHGGPLWPWHVGVVTEVFDDARIAPERTVAMMCGPEGMMRAAVKNLAGRGVAPERIYVNMERNMQCAVGHCGHCQYGGAFVCRQGPVFAYPQVRALFDVRGF</sequence>
<dbReference type="Pfam" id="PF10418">
    <property type="entry name" value="DHODB_Fe-S_bind"/>
    <property type="match status" value="1"/>
</dbReference>
<dbReference type="InterPro" id="IPR017938">
    <property type="entry name" value="Riboflavin_synthase-like_b-brl"/>
</dbReference>
<dbReference type="EMBL" id="JWJG01000028">
    <property type="protein sequence ID" value="KIF81382.1"/>
    <property type="molecule type" value="Genomic_DNA"/>
</dbReference>
<dbReference type="SUPFAM" id="SSF52343">
    <property type="entry name" value="Ferredoxin reductase-like, C-terminal NADP-linked domain"/>
    <property type="match status" value="1"/>
</dbReference>
<evidence type="ECO:0000313" key="4">
    <source>
        <dbReference type="Proteomes" id="UP000031572"/>
    </source>
</evidence>
<dbReference type="InterPro" id="IPR012165">
    <property type="entry name" value="Cyt_c3_hydrogenase_gsu"/>
</dbReference>
<reference evidence="3 4" key="1">
    <citation type="submission" date="2014-12" db="EMBL/GenBank/DDBJ databases">
        <title>Denitrispirillum autotrophicum gen. nov., sp. nov., Denitrifying, Facultatively Autotrophic Bacteria Isolated from Rice Paddy Soil.</title>
        <authorList>
            <person name="Ishii S."/>
            <person name="Ashida N."/>
            <person name="Ohno H."/>
            <person name="Otsuka S."/>
            <person name="Yokota A."/>
            <person name="Senoo K."/>
        </authorList>
    </citation>
    <scope>NUCLEOTIDE SEQUENCE [LARGE SCALE GENOMIC DNA]</scope>
    <source>
        <strain evidence="3 4">TSA66</strain>
    </source>
</reference>
<dbReference type="OrthoDB" id="9796486at2"/>
<dbReference type="SUPFAM" id="SSF63380">
    <property type="entry name" value="Riboflavin synthase domain-like"/>
    <property type="match status" value="1"/>
</dbReference>
<accession>A0A0C1YLN4</accession>
<dbReference type="AlphaFoldDB" id="A0A0C1YLN4"/>
<feature type="binding site" evidence="1">
    <location>
        <position position="248"/>
    </location>
    <ligand>
        <name>[2Fe-2S] cluster</name>
        <dbReference type="ChEBI" id="CHEBI:190135"/>
    </ligand>
</feature>
<dbReference type="Gene3D" id="3.40.50.80">
    <property type="entry name" value="Nucleotide-binding domain of ferredoxin-NADP reductase (FNR) module"/>
    <property type="match status" value="1"/>
</dbReference>
<dbReference type="GO" id="GO:0050660">
    <property type="term" value="F:flavin adenine dinucleotide binding"/>
    <property type="evidence" value="ECO:0007669"/>
    <property type="project" value="InterPro"/>
</dbReference>
<dbReference type="InterPro" id="IPR039261">
    <property type="entry name" value="FNR_nucleotide-bd"/>
</dbReference>